<evidence type="ECO:0000256" key="5">
    <source>
        <dbReference type="ARBA" id="ARBA00023163"/>
    </source>
</evidence>
<evidence type="ECO:0000313" key="7">
    <source>
        <dbReference type="EMBL" id="KAK1456697.1"/>
    </source>
</evidence>
<keyword evidence="3" id="KW-0805">Transcription regulation</keyword>
<keyword evidence="4" id="KW-0238">DNA-binding</keyword>
<dbReference type="InterPro" id="IPR052360">
    <property type="entry name" value="Transcr_Regulatory_Proteins"/>
</dbReference>
<dbReference type="PANTHER" id="PTHR36206:SF12">
    <property type="entry name" value="ASPERCRYPTIN BIOSYNTHESIS CLUSTER-SPECIFIC TRANSCRIPTION REGULATOR ATNN-RELATED"/>
    <property type="match status" value="1"/>
</dbReference>
<sequence length="472" mass="53444">MRLTAPVNWEITGDDIEKLMFHHVHNCTVPDFGASTPFAKVWTNYILPLGYYSNSVKYSVIALGSAHRAFLDNPFYGAEPTESSLKLSDVSTRHYRKAVSEAIQLMADPSPVNIRITLITCIVFVCYEIIQGQYDKAVQHLKSGANVLDSLRQATLAYRRNPAILSTYDRGLAETVQNHFTQLCDIASMFSCMGIDAVMLMEEDVVPDLSFFVQEGEKDQSKPFASVTEARYQLHLVEVMFSESFNEPWISCSEGSTCRSCPSPADESKDSPDSTSLRYSAKQAEWEKAEGHFMEWCARFDAFQKSLPEHIDPADDDELKALRFSRKSWEVFNAHDAPCDLKYLGVGVLNALLDMAEDIILGKTHGTRPTFSLAADVVPTLSYICAYCENDELESRCIDMLRKMKRREGMWDSQEVANLYDYIFQAKLDNTWKDEYSWETLPSLARRMNSLSLSSPGREDRSRAQLSMLSLL</sequence>
<reference evidence="7 8" key="1">
    <citation type="submission" date="2016-10" db="EMBL/GenBank/DDBJ databases">
        <title>The genome sequence of Colletotrichum fioriniae PJ7.</title>
        <authorList>
            <person name="Baroncelli R."/>
        </authorList>
    </citation>
    <scope>NUCLEOTIDE SEQUENCE [LARGE SCALE GENOMIC DNA]</scope>
    <source>
        <strain evidence="7">Col 31</strain>
    </source>
</reference>
<evidence type="ECO:0000256" key="3">
    <source>
        <dbReference type="ARBA" id="ARBA00023015"/>
    </source>
</evidence>
<keyword evidence="2" id="KW-0862">Zinc</keyword>
<gene>
    <name evidence="7" type="ORF">CMEL01_16375</name>
</gene>
<protein>
    <submittedName>
        <fullName evidence="7">C6 zinc finger protein</fullName>
    </submittedName>
</protein>
<evidence type="ECO:0000256" key="2">
    <source>
        <dbReference type="ARBA" id="ARBA00022833"/>
    </source>
</evidence>
<dbReference type="GO" id="GO:0046872">
    <property type="term" value="F:metal ion binding"/>
    <property type="evidence" value="ECO:0007669"/>
    <property type="project" value="UniProtKB-KW"/>
</dbReference>
<keyword evidence="6" id="KW-0539">Nucleus</keyword>
<dbReference type="InterPro" id="IPR021858">
    <property type="entry name" value="Fun_TF"/>
</dbReference>
<organism evidence="7 8">
    <name type="scientific">Colletotrichum melonis</name>
    <dbReference type="NCBI Taxonomy" id="1209925"/>
    <lineage>
        <taxon>Eukaryota</taxon>
        <taxon>Fungi</taxon>
        <taxon>Dikarya</taxon>
        <taxon>Ascomycota</taxon>
        <taxon>Pezizomycotina</taxon>
        <taxon>Sordariomycetes</taxon>
        <taxon>Hypocreomycetidae</taxon>
        <taxon>Glomerellales</taxon>
        <taxon>Glomerellaceae</taxon>
        <taxon>Colletotrichum</taxon>
        <taxon>Colletotrichum acutatum species complex</taxon>
    </lineage>
</organism>
<keyword evidence="1" id="KW-0479">Metal-binding</keyword>
<evidence type="ECO:0000313" key="8">
    <source>
        <dbReference type="Proteomes" id="UP001239795"/>
    </source>
</evidence>
<keyword evidence="8" id="KW-1185">Reference proteome</keyword>
<dbReference type="PANTHER" id="PTHR36206">
    <property type="entry name" value="ASPERCRYPTIN BIOSYNTHESIS CLUSTER-SPECIFIC TRANSCRIPTION REGULATOR ATNN-RELATED"/>
    <property type="match status" value="1"/>
</dbReference>
<proteinExistence type="predicted"/>
<dbReference type="Proteomes" id="UP001239795">
    <property type="component" value="Unassembled WGS sequence"/>
</dbReference>
<dbReference type="AlphaFoldDB" id="A0AAI9UGN4"/>
<accession>A0AAI9UGN4</accession>
<keyword evidence="5" id="KW-0804">Transcription</keyword>
<evidence type="ECO:0000256" key="6">
    <source>
        <dbReference type="ARBA" id="ARBA00023242"/>
    </source>
</evidence>
<name>A0AAI9UGN4_9PEZI</name>
<comment type="caution">
    <text evidence="7">The sequence shown here is derived from an EMBL/GenBank/DDBJ whole genome shotgun (WGS) entry which is preliminary data.</text>
</comment>
<dbReference type="GO" id="GO:0003677">
    <property type="term" value="F:DNA binding"/>
    <property type="evidence" value="ECO:0007669"/>
    <property type="project" value="UniProtKB-KW"/>
</dbReference>
<dbReference type="Pfam" id="PF11951">
    <property type="entry name" value="Fungal_trans_2"/>
    <property type="match status" value="1"/>
</dbReference>
<dbReference type="EMBL" id="MLGG01000019">
    <property type="protein sequence ID" value="KAK1456697.1"/>
    <property type="molecule type" value="Genomic_DNA"/>
</dbReference>
<evidence type="ECO:0000256" key="1">
    <source>
        <dbReference type="ARBA" id="ARBA00022723"/>
    </source>
</evidence>
<evidence type="ECO:0000256" key="4">
    <source>
        <dbReference type="ARBA" id="ARBA00023125"/>
    </source>
</evidence>